<dbReference type="InterPro" id="IPR005645">
    <property type="entry name" value="FSH-like_dom"/>
</dbReference>
<proteinExistence type="predicted"/>
<reference evidence="3" key="2">
    <citation type="submission" date="2024-10" db="UniProtKB">
        <authorList>
            <consortium name="EnsemblProtists"/>
        </authorList>
    </citation>
    <scope>IDENTIFICATION</scope>
</reference>
<dbReference type="GO" id="GO:0005737">
    <property type="term" value="C:cytoplasm"/>
    <property type="evidence" value="ECO:0007669"/>
    <property type="project" value="TreeGrafter"/>
</dbReference>
<dbReference type="GO" id="GO:0005634">
    <property type="term" value="C:nucleus"/>
    <property type="evidence" value="ECO:0007669"/>
    <property type="project" value="TreeGrafter"/>
</dbReference>
<feature type="domain" description="Serine hydrolase" evidence="2">
    <location>
        <begin position="15"/>
        <end position="61"/>
    </location>
</feature>
<dbReference type="PaxDb" id="2903-EOD24399"/>
<sequence length="162" mass="17421">MRGRAPDLLAREVSRRRVLCLHGFRASGDMLALSLGPLTRALGGTYDFTFVDAPTAASGPAEPGVPEGLLGYECFPVGAYDTAWRPAYEHGFDGAAMALLVPGARDARPSLHVYDAAEPHAHLCRRVEASFEGPAVVRHGEGHAVPRAEAATREMVRFVERV</sequence>
<dbReference type="GeneID" id="17269941"/>
<evidence type="ECO:0000256" key="1">
    <source>
        <dbReference type="ARBA" id="ARBA00022801"/>
    </source>
</evidence>
<keyword evidence="4" id="KW-1185">Reference proteome</keyword>
<dbReference type="PANTHER" id="PTHR48070:SF6">
    <property type="entry name" value="ESTERASE OVCA2"/>
    <property type="match status" value="1"/>
</dbReference>
<evidence type="ECO:0000259" key="2">
    <source>
        <dbReference type="Pfam" id="PF03959"/>
    </source>
</evidence>
<accession>A0A0D3JLL4</accession>
<dbReference type="InterPro" id="IPR050593">
    <property type="entry name" value="LovG"/>
</dbReference>
<protein>
    <recommendedName>
        <fullName evidence="2">Serine hydrolase domain-containing protein</fullName>
    </recommendedName>
</protein>
<dbReference type="GO" id="GO:0016787">
    <property type="term" value="F:hydrolase activity"/>
    <property type="evidence" value="ECO:0007669"/>
    <property type="project" value="UniProtKB-KW"/>
</dbReference>
<dbReference type="Proteomes" id="UP000013827">
    <property type="component" value="Unassembled WGS sequence"/>
</dbReference>
<dbReference type="KEGG" id="ehx:EMIHUDRAFT_238530"/>
<name>A0A0D3JLL4_EMIH1</name>
<keyword evidence="1" id="KW-0378">Hydrolase</keyword>
<dbReference type="PANTHER" id="PTHR48070">
    <property type="entry name" value="ESTERASE OVCA2"/>
    <property type="match status" value="1"/>
</dbReference>
<dbReference type="AlphaFoldDB" id="A0A0D3JLL4"/>
<evidence type="ECO:0000313" key="4">
    <source>
        <dbReference type="Proteomes" id="UP000013827"/>
    </source>
</evidence>
<evidence type="ECO:0000313" key="3">
    <source>
        <dbReference type="EnsemblProtists" id="EOD24399"/>
    </source>
</evidence>
<dbReference type="Gene3D" id="3.40.50.1820">
    <property type="entry name" value="alpha/beta hydrolase"/>
    <property type="match status" value="2"/>
</dbReference>
<dbReference type="InterPro" id="IPR029058">
    <property type="entry name" value="AB_hydrolase_fold"/>
</dbReference>
<organism evidence="3 4">
    <name type="scientific">Emiliania huxleyi (strain CCMP1516)</name>
    <dbReference type="NCBI Taxonomy" id="280463"/>
    <lineage>
        <taxon>Eukaryota</taxon>
        <taxon>Haptista</taxon>
        <taxon>Haptophyta</taxon>
        <taxon>Prymnesiophyceae</taxon>
        <taxon>Isochrysidales</taxon>
        <taxon>Noelaerhabdaceae</taxon>
        <taxon>Emiliania</taxon>
    </lineage>
</organism>
<dbReference type="EnsemblProtists" id="EOD24399">
    <property type="protein sequence ID" value="EOD24399"/>
    <property type="gene ID" value="EMIHUDRAFT_238530"/>
</dbReference>
<dbReference type="RefSeq" id="XP_005776828.1">
    <property type="nucleotide sequence ID" value="XM_005776771.1"/>
</dbReference>
<reference evidence="4" key="1">
    <citation type="journal article" date="2013" name="Nature">
        <title>Pan genome of the phytoplankton Emiliania underpins its global distribution.</title>
        <authorList>
            <person name="Read B.A."/>
            <person name="Kegel J."/>
            <person name="Klute M.J."/>
            <person name="Kuo A."/>
            <person name="Lefebvre S.C."/>
            <person name="Maumus F."/>
            <person name="Mayer C."/>
            <person name="Miller J."/>
            <person name="Monier A."/>
            <person name="Salamov A."/>
            <person name="Young J."/>
            <person name="Aguilar M."/>
            <person name="Claverie J.M."/>
            <person name="Frickenhaus S."/>
            <person name="Gonzalez K."/>
            <person name="Herman E.K."/>
            <person name="Lin Y.C."/>
            <person name="Napier J."/>
            <person name="Ogata H."/>
            <person name="Sarno A.F."/>
            <person name="Shmutz J."/>
            <person name="Schroeder D."/>
            <person name="de Vargas C."/>
            <person name="Verret F."/>
            <person name="von Dassow P."/>
            <person name="Valentin K."/>
            <person name="Van de Peer Y."/>
            <person name="Wheeler G."/>
            <person name="Dacks J.B."/>
            <person name="Delwiche C.F."/>
            <person name="Dyhrman S.T."/>
            <person name="Glockner G."/>
            <person name="John U."/>
            <person name="Richards T."/>
            <person name="Worden A.Z."/>
            <person name="Zhang X."/>
            <person name="Grigoriev I.V."/>
            <person name="Allen A.E."/>
            <person name="Bidle K."/>
            <person name="Borodovsky M."/>
            <person name="Bowler C."/>
            <person name="Brownlee C."/>
            <person name="Cock J.M."/>
            <person name="Elias M."/>
            <person name="Gladyshev V.N."/>
            <person name="Groth M."/>
            <person name="Guda C."/>
            <person name="Hadaegh A."/>
            <person name="Iglesias-Rodriguez M.D."/>
            <person name="Jenkins J."/>
            <person name="Jones B.M."/>
            <person name="Lawson T."/>
            <person name="Leese F."/>
            <person name="Lindquist E."/>
            <person name="Lobanov A."/>
            <person name="Lomsadze A."/>
            <person name="Malik S.B."/>
            <person name="Marsh M.E."/>
            <person name="Mackinder L."/>
            <person name="Mock T."/>
            <person name="Mueller-Roeber B."/>
            <person name="Pagarete A."/>
            <person name="Parker M."/>
            <person name="Probert I."/>
            <person name="Quesneville H."/>
            <person name="Raines C."/>
            <person name="Rensing S.A."/>
            <person name="Riano-Pachon D.M."/>
            <person name="Richier S."/>
            <person name="Rokitta S."/>
            <person name="Shiraiwa Y."/>
            <person name="Soanes D.M."/>
            <person name="van der Giezen M."/>
            <person name="Wahlund T.M."/>
            <person name="Williams B."/>
            <person name="Wilson W."/>
            <person name="Wolfe G."/>
            <person name="Wurch L.L."/>
        </authorList>
    </citation>
    <scope>NUCLEOTIDE SEQUENCE</scope>
</reference>
<dbReference type="Pfam" id="PF03959">
    <property type="entry name" value="FSH1"/>
    <property type="match status" value="1"/>
</dbReference>
<dbReference type="HOGENOM" id="CLU_1638513_0_0_1"/>